<dbReference type="AlphaFoldDB" id="A0A916XHL1"/>
<dbReference type="RefSeq" id="WP_188566067.1">
    <property type="nucleotide sequence ID" value="NZ_BMED01000002.1"/>
</dbReference>
<dbReference type="InterPro" id="IPR036388">
    <property type="entry name" value="WH-like_DNA-bd_sf"/>
</dbReference>
<organism evidence="1 2">
    <name type="scientific">Undibacterium terreum</name>
    <dbReference type="NCBI Taxonomy" id="1224302"/>
    <lineage>
        <taxon>Bacteria</taxon>
        <taxon>Pseudomonadati</taxon>
        <taxon>Pseudomonadota</taxon>
        <taxon>Betaproteobacteria</taxon>
        <taxon>Burkholderiales</taxon>
        <taxon>Oxalobacteraceae</taxon>
        <taxon>Undibacterium</taxon>
    </lineage>
</organism>
<sequence length="115" mass="12378">MKTEIQFRLRIRRGDEIIIGPGKIALLEAIAATGSISAAARALEMSYRRAWLLTDEMNRGLKLPVIEAKSGGSKGGGAALTPTAQEIITRYRAIEKVALETAQGDLDALLNMIAK</sequence>
<dbReference type="PANTHER" id="PTHR30432">
    <property type="entry name" value="TRANSCRIPTIONAL REGULATOR MODE"/>
    <property type="match status" value="1"/>
</dbReference>
<dbReference type="InterPro" id="IPR036390">
    <property type="entry name" value="WH_DNA-bd_sf"/>
</dbReference>
<evidence type="ECO:0000313" key="2">
    <source>
        <dbReference type="Proteomes" id="UP000637423"/>
    </source>
</evidence>
<dbReference type="EMBL" id="BMED01000002">
    <property type="protein sequence ID" value="GGC74056.1"/>
    <property type="molecule type" value="Genomic_DNA"/>
</dbReference>
<dbReference type="PANTHER" id="PTHR30432:SF1">
    <property type="entry name" value="DNA-BINDING TRANSCRIPTIONAL DUAL REGULATOR MODE"/>
    <property type="match status" value="1"/>
</dbReference>
<proteinExistence type="predicted"/>
<reference evidence="1" key="1">
    <citation type="journal article" date="2014" name="Int. J. Syst. Evol. Microbiol.">
        <title>Complete genome sequence of Corynebacterium casei LMG S-19264T (=DSM 44701T), isolated from a smear-ripened cheese.</title>
        <authorList>
            <consortium name="US DOE Joint Genome Institute (JGI-PGF)"/>
            <person name="Walter F."/>
            <person name="Albersmeier A."/>
            <person name="Kalinowski J."/>
            <person name="Ruckert C."/>
        </authorList>
    </citation>
    <scope>NUCLEOTIDE SEQUENCE</scope>
    <source>
        <strain evidence="1">CGMCC 1.10998</strain>
    </source>
</reference>
<keyword evidence="2" id="KW-1185">Reference proteome</keyword>
<dbReference type="SUPFAM" id="SSF46785">
    <property type="entry name" value="Winged helix' DNA-binding domain"/>
    <property type="match status" value="1"/>
</dbReference>
<comment type="caution">
    <text evidence="1">The sequence shown here is derived from an EMBL/GenBank/DDBJ whole genome shotgun (WGS) entry which is preliminary data.</text>
</comment>
<reference evidence="1" key="2">
    <citation type="submission" date="2020-09" db="EMBL/GenBank/DDBJ databases">
        <authorList>
            <person name="Sun Q."/>
            <person name="Zhou Y."/>
        </authorList>
    </citation>
    <scope>NUCLEOTIDE SEQUENCE</scope>
    <source>
        <strain evidence="1">CGMCC 1.10998</strain>
    </source>
</reference>
<evidence type="ECO:0000313" key="1">
    <source>
        <dbReference type="EMBL" id="GGC74056.1"/>
    </source>
</evidence>
<accession>A0A916XHL1</accession>
<name>A0A916XHL1_9BURK</name>
<dbReference type="InterPro" id="IPR051815">
    <property type="entry name" value="Molybdate_resp_trans_reg"/>
</dbReference>
<protein>
    <submittedName>
        <fullName evidence="1">ModE family transcriptional regulator</fullName>
    </submittedName>
</protein>
<dbReference type="Proteomes" id="UP000637423">
    <property type="component" value="Unassembled WGS sequence"/>
</dbReference>
<gene>
    <name evidence="1" type="ORF">GCM10011396_21630</name>
</gene>
<dbReference type="Gene3D" id="1.10.10.10">
    <property type="entry name" value="Winged helix-like DNA-binding domain superfamily/Winged helix DNA-binding domain"/>
    <property type="match status" value="1"/>
</dbReference>